<reference evidence="2" key="1">
    <citation type="submission" date="2018-06" db="EMBL/GenBank/DDBJ databases">
        <authorList>
            <person name="Zhirakovskaya E."/>
        </authorList>
    </citation>
    <scope>NUCLEOTIDE SEQUENCE</scope>
</reference>
<dbReference type="PANTHER" id="PTHR36222:SF1">
    <property type="entry name" value="SERINE PROTEASE INHIBITOR RV3364C"/>
    <property type="match status" value="1"/>
</dbReference>
<dbReference type="Gene3D" id="3.30.450.30">
    <property type="entry name" value="Dynein light chain 2a, cytoplasmic"/>
    <property type="match status" value="1"/>
</dbReference>
<gene>
    <name evidence="2" type="ORF">MNBD_GAMMA20-1365</name>
</gene>
<organism evidence="2">
    <name type="scientific">hydrothermal vent metagenome</name>
    <dbReference type="NCBI Taxonomy" id="652676"/>
    <lineage>
        <taxon>unclassified sequences</taxon>
        <taxon>metagenomes</taxon>
        <taxon>ecological metagenomes</taxon>
    </lineage>
</organism>
<accession>A0A3B0ZXV1</accession>
<feature type="domain" description="Roadblock/LAMTOR2" evidence="1">
    <location>
        <begin position="8"/>
        <end position="98"/>
    </location>
</feature>
<evidence type="ECO:0000313" key="2">
    <source>
        <dbReference type="EMBL" id="VAW94070.1"/>
    </source>
</evidence>
<dbReference type="InterPro" id="IPR004942">
    <property type="entry name" value="Roadblock/LAMTOR2_dom"/>
</dbReference>
<sequence>MASRTEQINGILQTLKSDMSDVVASVLVSVDGLVLASQLPPDISQENIGGVVATLLQLTQRAANELRQGNMEQVIIQSEEGFSFIVGASESTFLVVLSRKGSTLGLLMANAKNAAQDIAVIM</sequence>
<dbReference type="PANTHER" id="PTHR36222">
    <property type="entry name" value="SERINE PROTEASE INHIBITOR RV3364C"/>
    <property type="match status" value="1"/>
</dbReference>
<protein>
    <recommendedName>
        <fullName evidence="1">Roadblock/LAMTOR2 domain-containing protein</fullName>
    </recommendedName>
</protein>
<dbReference type="InterPro" id="IPR053141">
    <property type="entry name" value="Mycobact_SerProt_Inhib_Rv3364c"/>
</dbReference>
<evidence type="ECO:0000259" key="1">
    <source>
        <dbReference type="SMART" id="SM00960"/>
    </source>
</evidence>
<dbReference type="AlphaFoldDB" id="A0A3B0ZXV1"/>
<dbReference type="EMBL" id="UOFU01000043">
    <property type="protein sequence ID" value="VAW94070.1"/>
    <property type="molecule type" value="Genomic_DNA"/>
</dbReference>
<proteinExistence type="predicted"/>
<dbReference type="SUPFAM" id="SSF103196">
    <property type="entry name" value="Roadblock/LC7 domain"/>
    <property type="match status" value="1"/>
</dbReference>
<dbReference type="SMART" id="SM00960">
    <property type="entry name" value="Robl_LC7"/>
    <property type="match status" value="1"/>
</dbReference>
<dbReference type="Pfam" id="PF03259">
    <property type="entry name" value="Robl_LC7"/>
    <property type="match status" value="1"/>
</dbReference>
<name>A0A3B0ZXV1_9ZZZZ</name>